<keyword evidence="5" id="KW-0413">Isomerase</keyword>
<evidence type="ECO:0000313" key="6">
    <source>
        <dbReference type="EMBL" id="CCL99973.1"/>
    </source>
</evidence>
<name>J4G1A7_9APHY</name>
<dbReference type="CDD" id="cd06558">
    <property type="entry name" value="crotonase-like"/>
    <property type="match status" value="1"/>
</dbReference>
<dbReference type="InterPro" id="IPR045002">
    <property type="entry name" value="Ech1-like"/>
</dbReference>
<dbReference type="PANTHER" id="PTHR43149">
    <property type="entry name" value="ENOYL-COA HYDRATASE"/>
    <property type="match status" value="1"/>
</dbReference>
<dbReference type="InterPro" id="IPR014748">
    <property type="entry name" value="Enoyl-CoA_hydra_C"/>
</dbReference>
<dbReference type="GO" id="GO:0051750">
    <property type="term" value="F:delta(3,5)-delta(2,4)-dienoyl-CoA isomerase activity"/>
    <property type="evidence" value="ECO:0007669"/>
    <property type="project" value="TreeGrafter"/>
</dbReference>
<dbReference type="FunFam" id="1.10.12.10:FF:000004">
    <property type="entry name" value="Delta3,5-delta2,4-dienoyl-CoA isomerase"/>
    <property type="match status" value="1"/>
</dbReference>
<dbReference type="InterPro" id="IPR001753">
    <property type="entry name" value="Enoyl-CoA_hydra/iso"/>
</dbReference>
<dbReference type="GO" id="GO:0006635">
    <property type="term" value="P:fatty acid beta-oxidation"/>
    <property type="evidence" value="ECO:0007669"/>
    <property type="project" value="UniProtKB-UniPathway"/>
</dbReference>
<dbReference type="GeneID" id="24094884"/>
<keyword evidence="3" id="KW-0276">Fatty acid metabolism</keyword>
<protein>
    <recommendedName>
        <fullName evidence="8">Enoyl-CoA hydratase</fullName>
    </recommendedName>
</protein>
<evidence type="ECO:0000256" key="4">
    <source>
        <dbReference type="ARBA" id="ARBA00023098"/>
    </source>
</evidence>
<reference evidence="6 7" key="1">
    <citation type="journal article" date="2012" name="Appl. Environ. Microbiol.">
        <title>Short-read sequencing for genomic analysis of the brown rot fungus Fibroporia radiculosa.</title>
        <authorList>
            <person name="Tang J.D."/>
            <person name="Perkins A.D."/>
            <person name="Sonstegard T.S."/>
            <person name="Schroeder S.G."/>
            <person name="Burgess S.C."/>
            <person name="Diehl S.V."/>
        </authorList>
    </citation>
    <scope>NUCLEOTIDE SEQUENCE [LARGE SCALE GENOMIC DNA]</scope>
    <source>
        <strain evidence="6 7">TFFH 294</strain>
    </source>
</reference>
<accession>J4G1A7</accession>
<sequence length="291" mass="31732">MSTTTLDALSGRFIKVSSPGTHIALVELSQRDVSQPRNAFVEEFWTEFGHVFDKISGEPYVRVVVLASAIPKHFSAGIDLGALAKLNTYDSRPDRRALQIREFITLFQDSISAIERCPYPVIVAAHGTAIGLSLDIISACDIRYAASNVLFSIKEVDIGLAADIGTLARLPKISGNQSLVHELAYTARNFSAAEAQQIGLVSRVVEGGRDEVLHVAMETATMIASKSPIAVLGTKRLLLHSRDHSVKENLEYTALWNSAMLQTEDIKEAMKAGKTKQKPSFSQLAKLPSKL</sequence>
<evidence type="ECO:0000256" key="5">
    <source>
        <dbReference type="ARBA" id="ARBA00023235"/>
    </source>
</evidence>
<dbReference type="STRING" id="599839.J4G1A7"/>
<evidence type="ECO:0008006" key="8">
    <source>
        <dbReference type="Google" id="ProtNLM"/>
    </source>
</evidence>
<dbReference type="Proteomes" id="UP000006352">
    <property type="component" value="Unassembled WGS sequence"/>
</dbReference>
<dbReference type="UniPathway" id="UPA00659"/>
<evidence type="ECO:0000256" key="1">
    <source>
        <dbReference type="ARBA" id="ARBA00005005"/>
    </source>
</evidence>
<comment type="similarity">
    <text evidence="2">Belongs to the enoyl-CoA hydratase/isomerase family.</text>
</comment>
<dbReference type="AlphaFoldDB" id="J4G1A7"/>
<evidence type="ECO:0000256" key="3">
    <source>
        <dbReference type="ARBA" id="ARBA00022832"/>
    </source>
</evidence>
<organism evidence="6 7">
    <name type="scientific">Fibroporia radiculosa</name>
    <dbReference type="NCBI Taxonomy" id="599839"/>
    <lineage>
        <taxon>Eukaryota</taxon>
        <taxon>Fungi</taxon>
        <taxon>Dikarya</taxon>
        <taxon>Basidiomycota</taxon>
        <taxon>Agaricomycotina</taxon>
        <taxon>Agaricomycetes</taxon>
        <taxon>Polyporales</taxon>
        <taxon>Fibroporiaceae</taxon>
        <taxon>Fibroporia</taxon>
    </lineage>
</organism>
<proteinExistence type="inferred from homology"/>
<dbReference type="HOGENOM" id="CLU_009834_7_0_1"/>
<evidence type="ECO:0000313" key="7">
    <source>
        <dbReference type="Proteomes" id="UP000006352"/>
    </source>
</evidence>
<dbReference type="PANTHER" id="PTHR43149:SF1">
    <property type="entry name" value="DELTA(3,5)-DELTA(2,4)-DIENOYL-COA ISOMERASE, MITOCHONDRIAL"/>
    <property type="match status" value="1"/>
</dbReference>
<dbReference type="GO" id="GO:0005739">
    <property type="term" value="C:mitochondrion"/>
    <property type="evidence" value="ECO:0007669"/>
    <property type="project" value="TreeGrafter"/>
</dbReference>
<dbReference type="Pfam" id="PF00378">
    <property type="entry name" value="ECH_1"/>
    <property type="match status" value="1"/>
</dbReference>
<dbReference type="Gene3D" id="1.10.12.10">
    <property type="entry name" value="Lyase 2-enoyl-coa Hydratase, Chain A, domain 2"/>
    <property type="match status" value="1"/>
</dbReference>
<dbReference type="EMBL" id="HE796958">
    <property type="protein sequence ID" value="CCL99973.1"/>
    <property type="molecule type" value="Genomic_DNA"/>
</dbReference>
<dbReference type="RefSeq" id="XP_012179256.1">
    <property type="nucleotide sequence ID" value="XM_012323866.1"/>
</dbReference>
<dbReference type="OrthoDB" id="14970at2759"/>
<evidence type="ECO:0000256" key="2">
    <source>
        <dbReference type="ARBA" id="ARBA00005254"/>
    </source>
</evidence>
<dbReference type="InterPro" id="IPR029045">
    <property type="entry name" value="ClpP/crotonase-like_dom_sf"/>
</dbReference>
<keyword evidence="7" id="KW-1185">Reference proteome</keyword>
<keyword evidence="4" id="KW-0443">Lipid metabolism</keyword>
<comment type="pathway">
    <text evidence="1">Lipid metabolism; fatty acid beta-oxidation.</text>
</comment>
<dbReference type="Gene3D" id="3.90.226.10">
    <property type="entry name" value="2-enoyl-CoA Hydratase, Chain A, domain 1"/>
    <property type="match status" value="1"/>
</dbReference>
<gene>
    <name evidence="6" type="ORF">FIBRA_01998</name>
</gene>
<dbReference type="InParanoid" id="J4G1A7"/>
<dbReference type="SUPFAM" id="SSF52096">
    <property type="entry name" value="ClpP/crotonase"/>
    <property type="match status" value="1"/>
</dbReference>